<gene>
    <name evidence="4" type="ORF">KG104_07645</name>
</gene>
<evidence type="ECO:0000256" key="3">
    <source>
        <dbReference type="ARBA" id="ARBA00023065"/>
    </source>
</evidence>
<dbReference type="Gene3D" id="1.10.287.3240">
    <property type="match status" value="1"/>
</dbReference>
<keyword evidence="5" id="KW-1185">Reference proteome</keyword>
<dbReference type="Pfam" id="PF01813">
    <property type="entry name" value="ATP-synt_D"/>
    <property type="match status" value="1"/>
</dbReference>
<proteinExistence type="inferred from homology"/>
<protein>
    <submittedName>
        <fullName evidence="4">V-type ATP synthase subunit D</fullName>
    </submittedName>
</protein>
<reference evidence="4" key="1">
    <citation type="submission" date="2021-06" db="EMBL/GenBank/DDBJ databases">
        <title>Novel species in genus Arthrobacter.</title>
        <authorList>
            <person name="Zhang G."/>
        </authorList>
    </citation>
    <scope>NUCLEOTIDE SEQUENCE</scope>
    <source>
        <strain evidence="4">Zg-ZUI122</strain>
    </source>
</reference>
<comment type="similarity">
    <text evidence="1">Belongs to the V-ATPase D subunit family.</text>
</comment>
<dbReference type="InterPro" id="IPR002699">
    <property type="entry name" value="V_ATPase_D"/>
</dbReference>
<dbReference type="Proteomes" id="UP000680588">
    <property type="component" value="Chromosome"/>
</dbReference>
<evidence type="ECO:0000313" key="5">
    <source>
        <dbReference type="Proteomes" id="UP000680588"/>
    </source>
</evidence>
<name>A0A975XMB6_9MICC</name>
<dbReference type="GO" id="GO:0046961">
    <property type="term" value="F:proton-transporting ATPase activity, rotational mechanism"/>
    <property type="evidence" value="ECO:0007669"/>
    <property type="project" value="InterPro"/>
</dbReference>
<evidence type="ECO:0000256" key="1">
    <source>
        <dbReference type="ARBA" id="ARBA00005850"/>
    </source>
</evidence>
<organism evidence="4 5">
    <name type="scientific">Arthrobacter sunyaminii</name>
    <dbReference type="NCBI Taxonomy" id="2816859"/>
    <lineage>
        <taxon>Bacteria</taxon>
        <taxon>Bacillati</taxon>
        <taxon>Actinomycetota</taxon>
        <taxon>Actinomycetes</taxon>
        <taxon>Micrococcales</taxon>
        <taxon>Micrococcaceae</taxon>
        <taxon>Arthrobacter</taxon>
    </lineage>
</organism>
<dbReference type="RefSeq" id="WP_181032260.1">
    <property type="nucleotide sequence ID" value="NZ_CP076456.1"/>
</dbReference>
<dbReference type="PANTHER" id="PTHR11671">
    <property type="entry name" value="V-TYPE ATP SYNTHASE SUBUNIT D"/>
    <property type="match status" value="1"/>
</dbReference>
<evidence type="ECO:0000313" key="4">
    <source>
        <dbReference type="EMBL" id="QWQ37583.1"/>
    </source>
</evidence>
<keyword evidence="2" id="KW-0813">Transport</keyword>
<sequence length="199" mass="21762">MSGFRSTGSRADKADVERRLATATRGAELLDRKQRILRLAIDGLQEEADAARLAWQEQARRAAVWLQRAAGLDGDDRIMEAAPDNPARVTVRWGGAMGISYPQDAECLLPDPSPTGGSSALAYAAAAHREALQAAVTAAGTERALLLVSRELLATRTRQRAVENRWIPLLQDQLAEIGRRIAEQELEESLRLRWSAGLV</sequence>
<dbReference type="KEGG" id="asun:KG104_07645"/>
<dbReference type="AlphaFoldDB" id="A0A975XMB6"/>
<keyword evidence="3" id="KW-0406">Ion transport</keyword>
<dbReference type="EMBL" id="CP076456">
    <property type="protein sequence ID" value="QWQ37583.1"/>
    <property type="molecule type" value="Genomic_DNA"/>
</dbReference>
<evidence type="ECO:0000256" key="2">
    <source>
        <dbReference type="ARBA" id="ARBA00022448"/>
    </source>
</evidence>
<accession>A0A975XMB6</accession>